<organism evidence="1 2">
    <name type="scientific">Rippkaea orientalis (strain PCC 8801 / RF-1)</name>
    <name type="common">Cyanothece sp. (strain PCC 8801)</name>
    <dbReference type="NCBI Taxonomy" id="41431"/>
    <lineage>
        <taxon>Bacteria</taxon>
        <taxon>Bacillati</taxon>
        <taxon>Cyanobacteriota</taxon>
        <taxon>Cyanophyceae</taxon>
        <taxon>Oscillatoriophycideae</taxon>
        <taxon>Chroococcales</taxon>
        <taxon>Aphanothecaceae</taxon>
        <taxon>Rippkaea</taxon>
        <taxon>Rippkaea orientalis</taxon>
    </lineage>
</organism>
<reference evidence="2" key="1">
    <citation type="journal article" date="2011" name="MBio">
        <title>Novel metabolic attributes of the genus Cyanothece, comprising a group of unicellular nitrogen-fixing Cyanobacteria.</title>
        <authorList>
            <person name="Bandyopadhyay A."/>
            <person name="Elvitigala T."/>
            <person name="Welsh E."/>
            <person name="Stockel J."/>
            <person name="Liberton M."/>
            <person name="Min H."/>
            <person name="Sherman L.A."/>
            <person name="Pakrasi H.B."/>
        </authorList>
    </citation>
    <scope>NUCLEOTIDE SEQUENCE [LARGE SCALE GENOMIC DNA]</scope>
    <source>
        <strain evidence="2">PCC 8801</strain>
    </source>
</reference>
<protein>
    <submittedName>
        <fullName evidence="1">Uncharacterized protein</fullName>
    </submittedName>
</protein>
<keyword evidence="2" id="KW-1185">Reference proteome</keyword>
<evidence type="ECO:0000313" key="1">
    <source>
        <dbReference type="EMBL" id="ACK65155.1"/>
    </source>
</evidence>
<sequence>MNIKQQQQKPYEPEPLKDSVASDNKIGFLDIASTVGSVAGGVLVGVGLGGPVGAIIGGLAGVTAGIMTTTSQHQKLSISEEKGQ</sequence>
<evidence type="ECO:0000313" key="2">
    <source>
        <dbReference type="Proteomes" id="UP000008204"/>
    </source>
</evidence>
<dbReference type="AlphaFoldDB" id="B7K114"/>
<proteinExistence type="predicted"/>
<dbReference type="RefSeq" id="WP_012594430.1">
    <property type="nucleotide sequence ID" value="NC_011726.1"/>
</dbReference>
<accession>B7K114</accession>
<dbReference type="EMBL" id="CP001287">
    <property type="protein sequence ID" value="ACK65155.1"/>
    <property type="molecule type" value="Genomic_DNA"/>
</dbReference>
<dbReference type="STRING" id="41431.PCC8801_1081"/>
<dbReference type="KEGG" id="cyp:PCC8801_1081"/>
<dbReference type="Proteomes" id="UP000008204">
    <property type="component" value="Chromosome"/>
</dbReference>
<name>B7K114_RIPO1</name>
<dbReference type="HOGENOM" id="CLU_2521994_0_0_3"/>
<gene>
    <name evidence="1" type="ordered locus">PCC8801_1081</name>
</gene>